<dbReference type="EMBL" id="AYYY01000063">
    <property type="protein sequence ID" value="KRM60405.1"/>
    <property type="molecule type" value="Genomic_DNA"/>
</dbReference>
<dbReference type="PATRIC" id="fig|1423813.3.peg.503"/>
<name>A0A0R2A1H2_9LACO</name>
<dbReference type="Pfam" id="PF10263">
    <property type="entry name" value="SprT-like"/>
    <property type="match status" value="1"/>
</dbReference>
<dbReference type="SMART" id="SM00731">
    <property type="entry name" value="SprT"/>
    <property type="match status" value="1"/>
</dbReference>
<organism evidence="2 3">
    <name type="scientific">Paucilactobacillus vaccinostercus DSM 20634</name>
    <dbReference type="NCBI Taxonomy" id="1423813"/>
    <lineage>
        <taxon>Bacteria</taxon>
        <taxon>Bacillati</taxon>
        <taxon>Bacillota</taxon>
        <taxon>Bacilli</taxon>
        <taxon>Lactobacillales</taxon>
        <taxon>Lactobacillaceae</taxon>
        <taxon>Paucilactobacillus</taxon>
    </lineage>
</organism>
<evidence type="ECO:0000313" key="3">
    <source>
        <dbReference type="Proteomes" id="UP000051733"/>
    </source>
</evidence>
<gene>
    <name evidence="2" type="ORF">FC26_GL000493</name>
</gene>
<protein>
    <recommendedName>
        <fullName evidence="1">SprT-like domain-containing protein</fullName>
    </recommendedName>
</protein>
<dbReference type="Proteomes" id="UP000051733">
    <property type="component" value="Unassembled WGS sequence"/>
</dbReference>
<dbReference type="GO" id="GO:0006950">
    <property type="term" value="P:response to stress"/>
    <property type="evidence" value="ECO:0007669"/>
    <property type="project" value="UniProtKB-ARBA"/>
</dbReference>
<accession>A0A0R2A1H2</accession>
<evidence type="ECO:0000313" key="2">
    <source>
        <dbReference type="EMBL" id="KRM60405.1"/>
    </source>
</evidence>
<dbReference type="NCBIfam" id="NF003339">
    <property type="entry name" value="PRK04351.1"/>
    <property type="match status" value="1"/>
</dbReference>
<dbReference type="OrthoDB" id="9799909at2"/>
<dbReference type="STRING" id="1423813.FC26_GL000493"/>
<dbReference type="Gene3D" id="3.30.2010.10">
    <property type="entry name" value="Metalloproteases ('zincins'), catalytic domain"/>
    <property type="match status" value="1"/>
</dbReference>
<reference evidence="2 3" key="1">
    <citation type="journal article" date="2015" name="Genome Announc.">
        <title>Expanding the biotechnology potential of lactobacilli through comparative genomics of 213 strains and associated genera.</title>
        <authorList>
            <person name="Sun Z."/>
            <person name="Harris H.M."/>
            <person name="McCann A."/>
            <person name="Guo C."/>
            <person name="Argimon S."/>
            <person name="Zhang W."/>
            <person name="Yang X."/>
            <person name="Jeffery I.B."/>
            <person name="Cooney J.C."/>
            <person name="Kagawa T.F."/>
            <person name="Liu W."/>
            <person name="Song Y."/>
            <person name="Salvetti E."/>
            <person name="Wrobel A."/>
            <person name="Rasinkangas P."/>
            <person name="Parkhill J."/>
            <person name="Rea M.C."/>
            <person name="O'Sullivan O."/>
            <person name="Ritari J."/>
            <person name="Douillard F.P."/>
            <person name="Paul Ross R."/>
            <person name="Yang R."/>
            <person name="Briner A.E."/>
            <person name="Felis G.E."/>
            <person name="de Vos W.M."/>
            <person name="Barrangou R."/>
            <person name="Klaenhammer T.R."/>
            <person name="Caufield P.W."/>
            <person name="Cui Y."/>
            <person name="Zhang H."/>
            <person name="O'Toole P.W."/>
        </authorList>
    </citation>
    <scope>NUCLEOTIDE SEQUENCE [LARGE SCALE GENOMIC DNA]</scope>
    <source>
        <strain evidence="2 3">DSM 20634</strain>
    </source>
</reference>
<dbReference type="RefSeq" id="WP_057780435.1">
    <property type="nucleotide sequence ID" value="NZ_AYYY01000063.1"/>
</dbReference>
<dbReference type="AlphaFoldDB" id="A0A0R2A1H2"/>
<proteinExistence type="predicted"/>
<comment type="caution">
    <text evidence="2">The sequence shown here is derived from an EMBL/GenBank/DDBJ whole genome shotgun (WGS) entry which is preliminary data.</text>
</comment>
<evidence type="ECO:0000259" key="1">
    <source>
        <dbReference type="SMART" id="SM00731"/>
    </source>
</evidence>
<sequence length="149" mass="17807">MTNEELEKRTKQWSQQYFHRPFSHQIFFNRRLKTTGGRYHLADHHIDINPLMLNQFDEENLKKVVLHELCHYHLHLMGADYHHRSAAFKQLLQQVGGLRYAPPVATVQRHVIYECQNCHMRFTRSRHLNTKRYVCGRCGGKLTEINIDL</sequence>
<feature type="domain" description="SprT-like" evidence="1">
    <location>
        <begin position="4"/>
        <end position="145"/>
    </location>
</feature>
<dbReference type="InterPro" id="IPR006640">
    <property type="entry name" value="SprT-like_domain"/>
</dbReference>
<keyword evidence="3" id="KW-1185">Reference proteome</keyword>